<accession>A0A9P7EAU5</accession>
<dbReference type="GeneID" id="64634236"/>
<protein>
    <submittedName>
        <fullName evidence="1">Uncharacterized protein</fullName>
    </submittedName>
</protein>
<evidence type="ECO:0000313" key="2">
    <source>
        <dbReference type="Proteomes" id="UP000807769"/>
    </source>
</evidence>
<keyword evidence="2" id="KW-1185">Reference proteome</keyword>
<proteinExistence type="predicted"/>
<dbReference type="Proteomes" id="UP000807769">
    <property type="component" value="Unassembled WGS sequence"/>
</dbReference>
<sequence length="177" mass="19903">MSSLTINKTDSISVCGNIIFLEIDGVLPNWKNYCIKLNIETLGVKTLIFRLCDGADPNPSTSNLETKHESMAEEADVGIKVEKVEGKIKFKEDVLAIKEEDALSDLDQLEMSCALGTATPCIHLSQITGNPDPTTRQILLDQFRPWCHIIRPFSVSDIPRRLAQIERCKTKMFDFDF</sequence>
<dbReference type="EMBL" id="JABBWG010000017">
    <property type="protein sequence ID" value="KAG1816125.1"/>
    <property type="molecule type" value="Genomic_DNA"/>
</dbReference>
<dbReference type="RefSeq" id="XP_041192931.1">
    <property type="nucleotide sequence ID" value="XM_041340220.1"/>
</dbReference>
<name>A0A9P7EAU5_9AGAM</name>
<comment type="caution">
    <text evidence="1">The sequence shown here is derived from an EMBL/GenBank/DDBJ whole genome shotgun (WGS) entry which is preliminary data.</text>
</comment>
<evidence type="ECO:0000313" key="1">
    <source>
        <dbReference type="EMBL" id="KAG1816125.1"/>
    </source>
</evidence>
<dbReference type="OrthoDB" id="2625358at2759"/>
<dbReference type="AlphaFoldDB" id="A0A9P7EAU5"/>
<reference evidence="1" key="1">
    <citation type="journal article" date="2020" name="New Phytol.">
        <title>Comparative genomics reveals dynamic genome evolution in host specialist ectomycorrhizal fungi.</title>
        <authorList>
            <person name="Lofgren L.A."/>
            <person name="Nguyen N.H."/>
            <person name="Vilgalys R."/>
            <person name="Ruytinx J."/>
            <person name="Liao H.L."/>
            <person name="Branco S."/>
            <person name="Kuo A."/>
            <person name="LaButti K."/>
            <person name="Lipzen A."/>
            <person name="Andreopoulos W."/>
            <person name="Pangilinan J."/>
            <person name="Riley R."/>
            <person name="Hundley H."/>
            <person name="Na H."/>
            <person name="Barry K."/>
            <person name="Grigoriev I.V."/>
            <person name="Stajich J.E."/>
            <person name="Kennedy P.G."/>
        </authorList>
    </citation>
    <scope>NUCLEOTIDE SEQUENCE</scope>
    <source>
        <strain evidence="1">MN1</strain>
    </source>
</reference>
<gene>
    <name evidence="1" type="ORF">BJ212DRAFT_1481202</name>
</gene>
<organism evidence="1 2">
    <name type="scientific">Suillus subaureus</name>
    <dbReference type="NCBI Taxonomy" id="48587"/>
    <lineage>
        <taxon>Eukaryota</taxon>
        <taxon>Fungi</taxon>
        <taxon>Dikarya</taxon>
        <taxon>Basidiomycota</taxon>
        <taxon>Agaricomycotina</taxon>
        <taxon>Agaricomycetes</taxon>
        <taxon>Agaricomycetidae</taxon>
        <taxon>Boletales</taxon>
        <taxon>Suillineae</taxon>
        <taxon>Suillaceae</taxon>
        <taxon>Suillus</taxon>
    </lineage>
</organism>